<gene>
    <name evidence="2" type="ORF">BKE38_17615</name>
</gene>
<organism evidence="2 3">
    <name type="scientific">Teichococcus deserti</name>
    <dbReference type="NCBI Taxonomy" id="1817963"/>
    <lineage>
        <taxon>Bacteria</taxon>
        <taxon>Pseudomonadati</taxon>
        <taxon>Pseudomonadota</taxon>
        <taxon>Alphaproteobacteria</taxon>
        <taxon>Acetobacterales</taxon>
        <taxon>Roseomonadaceae</taxon>
        <taxon>Roseomonas</taxon>
    </lineage>
</organism>
<protein>
    <submittedName>
        <fullName evidence="2">Uncharacterized protein</fullName>
    </submittedName>
</protein>
<dbReference type="Proteomes" id="UP000188879">
    <property type="component" value="Unassembled WGS sequence"/>
</dbReference>
<comment type="caution">
    <text evidence="2">The sequence shown here is derived from an EMBL/GenBank/DDBJ whole genome shotgun (WGS) entry which is preliminary data.</text>
</comment>
<proteinExistence type="predicted"/>
<dbReference type="RefSeq" id="WP_076958630.1">
    <property type="nucleotide sequence ID" value="NZ_MLCO01000183.1"/>
</dbReference>
<name>A0A1V2GZU1_9PROT</name>
<evidence type="ECO:0000313" key="2">
    <source>
        <dbReference type="EMBL" id="ONG50634.1"/>
    </source>
</evidence>
<dbReference type="EMBL" id="MLCO01000183">
    <property type="protein sequence ID" value="ONG50634.1"/>
    <property type="molecule type" value="Genomic_DNA"/>
</dbReference>
<keyword evidence="3" id="KW-1185">Reference proteome</keyword>
<evidence type="ECO:0000313" key="3">
    <source>
        <dbReference type="Proteomes" id="UP000188879"/>
    </source>
</evidence>
<feature type="region of interest" description="Disordered" evidence="1">
    <location>
        <begin position="78"/>
        <end position="99"/>
    </location>
</feature>
<dbReference type="AlphaFoldDB" id="A0A1V2GZU1"/>
<evidence type="ECO:0000256" key="1">
    <source>
        <dbReference type="SAM" id="MobiDB-lite"/>
    </source>
</evidence>
<sequence>MPEAALGAIEAAAESLRSTLTLAQALALAGRQVDMTGLEREVALLCAAAAALPPERRGPARRALIGLRLAVEGLLATLPAPENESGRASPPGPSRRHPC</sequence>
<reference evidence="2 3" key="1">
    <citation type="submission" date="2016-10" db="EMBL/GenBank/DDBJ databases">
        <title>Draft Genome sequence of Roseomonas sp. strain M3.</title>
        <authorList>
            <person name="Subhash Y."/>
            <person name="Lee S."/>
        </authorList>
    </citation>
    <scope>NUCLEOTIDE SEQUENCE [LARGE SCALE GENOMIC DNA]</scope>
    <source>
        <strain evidence="2 3">M3</strain>
    </source>
</reference>
<accession>A0A1V2GZU1</accession>